<dbReference type="PROSITE" id="PS51257">
    <property type="entry name" value="PROKAR_LIPOPROTEIN"/>
    <property type="match status" value="1"/>
</dbReference>
<dbReference type="InterPro" id="IPR058625">
    <property type="entry name" value="MdtA-like_BSH"/>
</dbReference>
<dbReference type="RefSeq" id="WP_022159567.1">
    <property type="nucleotide sequence ID" value="NZ_JADNDE010000180.1"/>
</dbReference>
<gene>
    <name evidence="7" type="ORF">DWW57_15265</name>
</gene>
<dbReference type="Pfam" id="PF25954">
    <property type="entry name" value="Beta-barrel_RND_2"/>
    <property type="match status" value="1"/>
</dbReference>
<dbReference type="SUPFAM" id="SSF111369">
    <property type="entry name" value="HlyD-like secretion proteins"/>
    <property type="match status" value="1"/>
</dbReference>
<dbReference type="Proteomes" id="UP000284243">
    <property type="component" value="Unassembled WGS sequence"/>
</dbReference>
<dbReference type="InterPro" id="IPR058792">
    <property type="entry name" value="Beta-barrel_RND_2"/>
</dbReference>
<dbReference type="Pfam" id="PF25917">
    <property type="entry name" value="BSH_RND"/>
    <property type="match status" value="1"/>
</dbReference>
<evidence type="ECO:0000259" key="3">
    <source>
        <dbReference type="Pfam" id="PF25876"/>
    </source>
</evidence>
<dbReference type="GO" id="GO:1990281">
    <property type="term" value="C:efflux pump complex"/>
    <property type="evidence" value="ECO:0007669"/>
    <property type="project" value="TreeGrafter"/>
</dbReference>
<dbReference type="AlphaFoldDB" id="A0A412TLJ6"/>
<reference evidence="7 8" key="1">
    <citation type="submission" date="2018-08" db="EMBL/GenBank/DDBJ databases">
        <title>A genome reference for cultivated species of the human gut microbiota.</title>
        <authorList>
            <person name="Zou Y."/>
            <person name="Xue W."/>
            <person name="Luo G."/>
        </authorList>
    </citation>
    <scope>NUCLEOTIDE SEQUENCE [LARGE SCALE GENOMIC DNA]</scope>
    <source>
        <strain evidence="7 8">AF16-14</strain>
    </source>
</reference>
<dbReference type="Pfam" id="PF25989">
    <property type="entry name" value="YknX_C"/>
    <property type="match status" value="1"/>
</dbReference>
<evidence type="ECO:0000256" key="2">
    <source>
        <dbReference type="SAM" id="Coils"/>
    </source>
</evidence>
<dbReference type="PANTHER" id="PTHR30469">
    <property type="entry name" value="MULTIDRUG RESISTANCE PROTEIN MDTA"/>
    <property type="match status" value="1"/>
</dbReference>
<feature type="domain" description="Multidrug resistance protein MdtA-like alpha-helical hairpin" evidence="3">
    <location>
        <begin position="95"/>
        <end position="141"/>
    </location>
</feature>
<evidence type="ECO:0000259" key="5">
    <source>
        <dbReference type="Pfam" id="PF25954"/>
    </source>
</evidence>
<organism evidence="7 8">
    <name type="scientific">Odoribacter splanchnicus</name>
    <dbReference type="NCBI Taxonomy" id="28118"/>
    <lineage>
        <taxon>Bacteria</taxon>
        <taxon>Pseudomonadati</taxon>
        <taxon>Bacteroidota</taxon>
        <taxon>Bacteroidia</taxon>
        <taxon>Bacteroidales</taxon>
        <taxon>Odoribacteraceae</taxon>
        <taxon>Odoribacter</taxon>
    </lineage>
</organism>
<dbReference type="GO" id="GO:0015562">
    <property type="term" value="F:efflux transmembrane transporter activity"/>
    <property type="evidence" value="ECO:0007669"/>
    <property type="project" value="TreeGrafter"/>
</dbReference>
<dbReference type="FunFam" id="2.40.30.170:FF:000010">
    <property type="entry name" value="Efflux RND transporter periplasmic adaptor subunit"/>
    <property type="match status" value="1"/>
</dbReference>
<dbReference type="Gene3D" id="2.40.30.170">
    <property type="match status" value="1"/>
</dbReference>
<feature type="domain" description="YknX-like C-terminal permuted SH3-like" evidence="6">
    <location>
        <begin position="273"/>
        <end position="342"/>
    </location>
</feature>
<comment type="caution">
    <text evidence="7">The sequence shown here is derived from an EMBL/GenBank/DDBJ whole genome shotgun (WGS) entry which is preliminary data.</text>
</comment>
<evidence type="ECO:0000259" key="6">
    <source>
        <dbReference type="Pfam" id="PF25989"/>
    </source>
</evidence>
<proteinExistence type="inferred from homology"/>
<evidence type="ECO:0000313" key="7">
    <source>
        <dbReference type="EMBL" id="RGU54664.1"/>
    </source>
</evidence>
<dbReference type="InterPro" id="IPR058637">
    <property type="entry name" value="YknX-like_C"/>
</dbReference>
<accession>A0A412TLJ6</accession>
<dbReference type="InterPro" id="IPR006143">
    <property type="entry name" value="RND_pump_MFP"/>
</dbReference>
<dbReference type="Gene3D" id="2.40.50.100">
    <property type="match status" value="1"/>
</dbReference>
<dbReference type="InterPro" id="IPR058624">
    <property type="entry name" value="MdtA-like_HH"/>
</dbReference>
<protein>
    <submittedName>
        <fullName evidence="7">Efflux RND transporter periplasmic adaptor subunit</fullName>
    </submittedName>
</protein>
<evidence type="ECO:0000259" key="4">
    <source>
        <dbReference type="Pfam" id="PF25917"/>
    </source>
</evidence>
<dbReference type="Pfam" id="PF25876">
    <property type="entry name" value="HH_MFP_RND"/>
    <property type="match status" value="1"/>
</dbReference>
<feature type="coiled-coil region" evidence="2">
    <location>
        <begin position="90"/>
        <end position="117"/>
    </location>
</feature>
<sequence>MIKNVILSTLAIAVLAGCSGKKDSDKDTSVVEAIPVKVQKLEKENIARTLDYTANLQADEQVYYAPAATGRIEKIYVEVGDRIKKGQLLVEMDRTNLQQAEVQLKNLETEYNRAKMLNETQSISKQAYDAAVTQYEVAKSNVDFLKENTRMLAPFNGVVTGKYFENGEVYTGAAFGGASKPSIIAIEKINPLKAYVNLSEQYFLSVKKGTKVELKSNLYPDRIFEGQVSIVYPTIDPASRTFTVEVKIPNDDEALRPGMYGTINFFIGNTETVVVPAIAVLKLQGANDRYVFINKDGKAKRVSVNLGKRFEDKIELISDEIQEGDELIVVGQGRVIDGSPITITQ</sequence>
<feature type="domain" description="CusB-like beta-barrel" evidence="5">
    <location>
        <begin position="197"/>
        <end position="265"/>
    </location>
</feature>
<dbReference type="NCBIfam" id="TIGR01730">
    <property type="entry name" value="RND_mfp"/>
    <property type="match status" value="1"/>
</dbReference>
<name>A0A412TLJ6_9BACT</name>
<evidence type="ECO:0000256" key="1">
    <source>
        <dbReference type="ARBA" id="ARBA00009477"/>
    </source>
</evidence>
<dbReference type="Gene3D" id="2.40.420.20">
    <property type="match status" value="1"/>
</dbReference>
<keyword evidence="2" id="KW-0175">Coiled coil</keyword>
<feature type="domain" description="Multidrug resistance protein MdtA-like barrel-sandwich hybrid" evidence="4">
    <location>
        <begin position="65"/>
        <end position="170"/>
    </location>
</feature>
<evidence type="ECO:0000313" key="8">
    <source>
        <dbReference type="Proteomes" id="UP000284243"/>
    </source>
</evidence>
<comment type="similarity">
    <text evidence="1">Belongs to the membrane fusion protein (MFP) (TC 8.A.1) family.</text>
</comment>
<dbReference type="EMBL" id="QRYC01000027">
    <property type="protein sequence ID" value="RGU54664.1"/>
    <property type="molecule type" value="Genomic_DNA"/>
</dbReference>
<dbReference type="Gene3D" id="1.10.287.470">
    <property type="entry name" value="Helix hairpin bin"/>
    <property type="match status" value="1"/>
</dbReference>